<reference evidence="1" key="1">
    <citation type="submission" date="2022-07" db="EMBL/GenBank/DDBJ databases">
        <title>Phylogenomic reconstructions and comparative analyses of Kickxellomycotina fungi.</title>
        <authorList>
            <person name="Reynolds N.K."/>
            <person name="Stajich J.E."/>
            <person name="Barry K."/>
            <person name="Grigoriev I.V."/>
            <person name="Crous P."/>
            <person name="Smith M.E."/>
        </authorList>
    </citation>
    <scope>NUCLEOTIDE SEQUENCE</scope>
    <source>
        <strain evidence="1">NRRL 5244</strain>
    </source>
</reference>
<sequence length="76" mass="8204">MPETALPLPAEEKKAKRKKKKSKRATHADDSTDIIYLNPKPAADPSVQAVESTALPPANQAGKFKFSGGVIDMENK</sequence>
<organism evidence="1 2">
    <name type="scientific">Linderina macrospora</name>
    <dbReference type="NCBI Taxonomy" id="4868"/>
    <lineage>
        <taxon>Eukaryota</taxon>
        <taxon>Fungi</taxon>
        <taxon>Fungi incertae sedis</taxon>
        <taxon>Zoopagomycota</taxon>
        <taxon>Kickxellomycotina</taxon>
        <taxon>Kickxellomycetes</taxon>
        <taxon>Kickxellales</taxon>
        <taxon>Kickxellaceae</taxon>
        <taxon>Linderina</taxon>
    </lineage>
</organism>
<name>A0ACC1J059_9FUNG</name>
<dbReference type="EMBL" id="JANBPW010005463">
    <property type="protein sequence ID" value="KAJ1932568.1"/>
    <property type="molecule type" value="Genomic_DNA"/>
</dbReference>
<evidence type="ECO:0000313" key="2">
    <source>
        <dbReference type="Proteomes" id="UP001150603"/>
    </source>
</evidence>
<gene>
    <name evidence="1" type="ORF">FBU59_006325</name>
</gene>
<keyword evidence="2" id="KW-1185">Reference proteome</keyword>
<dbReference type="Proteomes" id="UP001150603">
    <property type="component" value="Unassembled WGS sequence"/>
</dbReference>
<evidence type="ECO:0000313" key="1">
    <source>
        <dbReference type="EMBL" id="KAJ1932568.1"/>
    </source>
</evidence>
<proteinExistence type="predicted"/>
<accession>A0ACC1J059</accession>
<protein>
    <submittedName>
        <fullName evidence="1">Uncharacterized protein</fullName>
    </submittedName>
</protein>
<comment type="caution">
    <text evidence="1">The sequence shown here is derived from an EMBL/GenBank/DDBJ whole genome shotgun (WGS) entry which is preliminary data.</text>
</comment>